<feature type="domain" description="RNA binding protein She2" evidence="9">
    <location>
        <begin position="19"/>
        <end position="213"/>
    </location>
</feature>
<dbReference type="OrthoDB" id="4041888at2759"/>
<evidence type="ECO:0000256" key="5">
    <source>
        <dbReference type="ARBA" id="ARBA00022490"/>
    </source>
</evidence>
<keyword evidence="4" id="KW-0813">Transport</keyword>
<dbReference type="InterPro" id="IPR036827">
    <property type="entry name" value="She2_dom_sf"/>
</dbReference>
<comment type="similarity">
    <text evidence="3">Belongs to the SHE2 family.</text>
</comment>
<protein>
    <submittedName>
        <fullName evidence="10">LAQU0S01e12156g1_1</fullName>
    </submittedName>
</protein>
<evidence type="ECO:0000256" key="3">
    <source>
        <dbReference type="ARBA" id="ARBA00005611"/>
    </source>
</evidence>
<dbReference type="GO" id="GO:0005634">
    <property type="term" value="C:nucleus"/>
    <property type="evidence" value="ECO:0007669"/>
    <property type="project" value="UniProtKB-SubCell"/>
</dbReference>
<comment type="subcellular location">
    <subcellularLocation>
        <location evidence="2">Cytoplasm</location>
    </subcellularLocation>
    <subcellularLocation>
        <location evidence="1">Nucleus</location>
    </subcellularLocation>
</comment>
<gene>
    <name evidence="10" type="ORF">LAQU0_S01e12156g</name>
</gene>
<dbReference type="Proteomes" id="UP000236544">
    <property type="component" value="Unassembled WGS sequence"/>
</dbReference>
<evidence type="ECO:0000313" key="10">
    <source>
        <dbReference type="EMBL" id="CUS20679.1"/>
    </source>
</evidence>
<dbReference type="Pfam" id="PF11435">
    <property type="entry name" value="She2p"/>
    <property type="match status" value="1"/>
</dbReference>
<keyword evidence="5" id="KW-0963">Cytoplasm</keyword>
<organism evidence="10 11">
    <name type="scientific">Lachancea quebecensis</name>
    <dbReference type="NCBI Taxonomy" id="1654605"/>
    <lineage>
        <taxon>Eukaryota</taxon>
        <taxon>Fungi</taxon>
        <taxon>Dikarya</taxon>
        <taxon>Ascomycota</taxon>
        <taxon>Saccharomycotina</taxon>
        <taxon>Saccharomycetes</taxon>
        <taxon>Saccharomycetales</taxon>
        <taxon>Saccharomycetaceae</taxon>
        <taxon>Lachancea</taxon>
    </lineage>
</organism>
<keyword evidence="7" id="KW-0694">RNA-binding</keyword>
<dbReference type="Gene3D" id="1.20.200.20">
    <property type="entry name" value="She2 domain"/>
    <property type="match status" value="1"/>
</dbReference>
<name>A0A0N7MKX3_9SACH</name>
<evidence type="ECO:0000256" key="8">
    <source>
        <dbReference type="ARBA" id="ARBA00023242"/>
    </source>
</evidence>
<dbReference type="GO" id="GO:0051028">
    <property type="term" value="P:mRNA transport"/>
    <property type="evidence" value="ECO:0007669"/>
    <property type="project" value="UniProtKB-KW"/>
</dbReference>
<dbReference type="SUPFAM" id="SSF116942">
    <property type="entry name" value="RNA-binding protein She2p"/>
    <property type="match status" value="1"/>
</dbReference>
<keyword evidence="6" id="KW-0509">mRNA transport</keyword>
<accession>A0A0N7MKX3</accession>
<dbReference type="AlphaFoldDB" id="A0A0N7MKX3"/>
<dbReference type="GO" id="GO:0003723">
    <property type="term" value="F:RNA binding"/>
    <property type="evidence" value="ECO:0007669"/>
    <property type="project" value="UniProtKB-KW"/>
</dbReference>
<dbReference type="EMBL" id="LN890560">
    <property type="protein sequence ID" value="CUS20679.1"/>
    <property type="molecule type" value="Genomic_DNA"/>
</dbReference>
<keyword evidence="8" id="KW-0539">Nucleus</keyword>
<evidence type="ECO:0000256" key="7">
    <source>
        <dbReference type="ARBA" id="ARBA00022884"/>
    </source>
</evidence>
<sequence length="236" mass="27466">MKSVSFPANENILKSLQLAVQSYSNYLSSYIDALNKYISHQRRVSTLRFERATLIKYVKKLRFFNEELMNMDVAQQFRGENFLKTAVCSLASFFIRCLEVMDLLNYYLTQSLKNETISKTLNRDLVVSEGCVVFLESTYRHYVKFTQWMLEALDIHDATLTVEVLQFARKCAKEDGLDLEETDDILLQEVGVVSSASEYQELLDEWCLVLSEQYMSLTKAFEAETTHWSDIFEGRK</sequence>
<evidence type="ECO:0000256" key="4">
    <source>
        <dbReference type="ARBA" id="ARBA00022448"/>
    </source>
</evidence>
<keyword evidence="11" id="KW-1185">Reference proteome</keyword>
<dbReference type="InterPro" id="IPR024261">
    <property type="entry name" value="RNA-bd_She2"/>
</dbReference>
<proteinExistence type="inferred from homology"/>
<dbReference type="GO" id="GO:0005737">
    <property type="term" value="C:cytoplasm"/>
    <property type="evidence" value="ECO:0007669"/>
    <property type="project" value="UniProtKB-SubCell"/>
</dbReference>
<evidence type="ECO:0000256" key="6">
    <source>
        <dbReference type="ARBA" id="ARBA00022816"/>
    </source>
</evidence>
<evidence type="ECO:0000259" key="9">
    <source>
        <dbReference type="Pfam" id="PF11435"/>
    </source>
</evidence>
<evidence type="ECO:0000256" key="2">
    <source>
        <dbReference type="ARBA" id="ARBA00004496"/>
    </source>
</evidence>
<evidence type="ECO:0000313" key="11">
    <source>
        <dbReference type="Proteomes" id="UP000236544"/>
    </source>
</evidence>
<evidence type="ECO:0000256" key="1">
    <source>
        <dbReference type="ARBA" id="ARBA00004123"/>
    </source>
</evidence>
<reference evidence="11" key="1">
    <citation type="submission" date="2015-10" db="EMBL/GenBank/DDBJ databases">
        <authorList>
            <person name="Devillers H."/>
        </authorList>
    </citation>
    <scope>NUCLEOTIDE SEQUENCE [LARGE SCALE GENOMIC DNA]</scope>
</reference>